<comment type="subunit">
    <text evidence="8">Monomer.</text>
</comment>
<name>A0A921MED9_9MICO</name>
<feature type="binding site" evidence="8">
    <location>
        <position position="18"/>
    </location>
    <ligand>
        <name>tRNA</name>
        <dbReference type="ChEBI" id="CHEBI:17843"/>
    </ligand>
</feature>
<dbReference type="EC" id="3.1.1.29" evidence="1 8"/>
<evidence type="ECO:0000256" key="10">
    <source>
        <dbReference type="RuleBase" id="RU004320"/>
    </source>
</evidence>
<dbReference type="Gene3D" id="3.40.50.1470">
    <property type="entry name" value="Peptidyl-tRNA hydrolase"/>
    <property type="match status" value="1"/>
</dbReference>
<evidence type="ECO:0000256" key="8">
    <source>
        <dbReference type="HAMAP-Rule" id="MF_00083"/>
    </source>
</evidence>
<dbReference type="PROSITE" id="PS01195">
    <property type="entry name" value="PEPT_TRNA_HYDROL_1"/>
    <property type="match status" value="1"/>
</dbReference>
<dbReference type="PANTHER" id="PTHR17224:SF1">
    <property type="entry name" value="PEPTIDYL-TRNA HYDROLASE"/>
    <property type="match status" value="1"/>
</dbReference>
<evidence type="ECO:0000256" key="9">
    <source>
        <dbReference type="RuleBase" id="RU000673"/>
    </source>
</evidence>
<evidence type="ECO:0000256" key="5">
    <source>
        <dbReference type="ARBA" id="ARBA00038063"/>
    </source>
</evidence>
<proteinExistence type="inferred from homology"/>
<dbReference type="GO" id="GO:0072344">
    <property type="term" value="P:rescue of stalled ribosome"/>
    <property type="evidence" value="ECO:0007669"/>
    <property type="project" value="UniProtKB-UniRule"/>
</dbReference>
<keyword evidence="4 8" id="KW-0694">RNA-binding</keyword>
<evidence type="ECO:0000313" key="12">
    <source>
        <dbReference type="Proteomes" id="UP000784435"/>
    </source>
</evidence>
<dbReference type="GO" id="GO:0006515">
    <property type="term" value="P:protein quality control for misfolded or incompletely synthesized proteins"/>
    <property type="evidence" value="ECO:0007669"/>
    <property type="project" value="UniProtKB-UniRule"/>
</dbReference>
<feature type="binding site" evidence="8">
    <location>
        <position position="74"/>
    </location>
    <ligand>
        <name>tRNA</name>
        <dbReference type="ChEBI" id="CHEBI:17843"/>
    </ligand>
</feature>
<comment type="caution">
    <text evidence="11">The sequence shown here is derived from an EMBL/GenBank/DDBJ whole genome shotgun (WGS) entry which is preliminary data.</text>
</comment>
<evidence type="ECO:0000256" key="3">
    <source>
        <dbReference type="ARBA" id="ARBA00022801"/>
    </source>
</evidence>
<comment type="function">
    <text evidence="8">Hydrolyzes ribosome-free peptidyl-tRNAs (with 1 or more amino acids incorporated), which drop off the ribosome during protein synthesis, or as a result of ribosome stalling.</text>
</comment>
<dbReference type="NCBIfam" id="TIGR00447">
    <property type="entry name" value="pth"/>
    <property type="match status" value="1"/>
</dbReference>
<keyword evidence="3 8" id="KW-0378">Hydrolase</keyword>
<evidence type="ECO:0000256" key="1">
    <source>
        <dbReference type="ARBA" id="ARBA00013260"/>
    </source>
</evidence>
<dbReference type="GO" id="GO:0000049">
    <property type="term" value="F:tRNA binding"/>
    <property type="evidence" value="ECO:0007669"/>
    <property type="project" value="UniProtKB-UniRule"/>
</dbReference>
<reference evidence="11" key="2">
    <citation type="submission" date="2021-09" db="EMBL/GenBank/DDBJ databases">
        <authorList>
            <person name="Gilroy R."/>
        </authorList>
    </citation>
    <scope>NUCLEOTIDE SEQUENCE</scope>
    <source>
        <strain evidence="11">ChiGjej5B5-7349</strain>
    </source>
</reference>
<dbReference type="InterPro" id="IPR001328">
    <property type="entry name" value="Pept_tRNA_hydro"/>
</dbReference>
<dbReference type="CDD" id="cd00462">
    <property type="entry name" value="PTH"/>
    <property type="match status" value="1"/>
</dbReference>
<dbReference type="InterPro" id="IPR018171">
    <property type="entry name" value="Pept_tRNA_hydro_CS"/>
</dbReference>
<dbReference type="GO" id="GO:0004045">
    <property type="term" value="F:peptidyl-tRNA hydrolase activity"/>
    <property type="evidence" value="ECO:0007669"/>
    <property type="project" value="UniProtKB-UniRule"/>
</dbReference>
<evidence type="ECO:0000256" key="2">
    <source>
        <dbReference type="ARBA" id="ARBA00022555"/>
    </source>
</evidence>
<organism evidence="11 12">
    <name type="scientific">Brevibacterium senegalense</name>
    <dbReference type="NCBI Taxonomy" id="1033736"/>
    <lineage>
        <taxon>Bacteria</taxon>
        <taxon>Bacillati</taxon>
        <taxon>Actinomycetota</taxon>
        <taxon>Actinomycetes</taxon>
        <taxon>Micrococcales</taxon>
        <taxon>Brevibacteriaceae</taxon>
        <taxon>Brevibacterium</taxon>
    </lineage>
</organism>
<evidence type="ECO:0000256" key="4">
    <source>
        <dbReference type="ARBA" id="ARBA00022884"/>
    </source>
</evidence>
<dbReference type="Pfam" id="PF01195">
    <property type="entry name" value="Pept_tRNA_hydro"/>
    <property type="match status" value="1"/>
</dbReference>
<dbReference type="GO" id="GO:0005737">
    <property type="term" value="C:cytoplasm"/>
    <property type="evidence" value="ECO:0007669"/>
    <property type="project" value="UniProtKB-SubCell"/>
</dbReference>
<protein>
    <recommendedName>
        <fullName evidence="7 8">Peptidyl-tRNA hydrolase</fullName>
        <shortName evidence="8">Pth</shortName>
        <ecNumber evidence="1 8">3.1.1.29</ecNumber>
    </recommendedName>
</protein>
<reference evidence="11" key="1">
    <citation type="journal article" date="2021" name="PeerJ">
        <title>Extensive microbial diversity within the chicken gut microbiome revealed by metagenomics and culture.</title>
        <authorList>
            <person name="Gilroy R."/>
            <person name="Ravi A."/>
            <person name="Getino M."/>
            <person name="Pursley I."/>
            <person name="Horton D.L."/>
            <person name="Alikhan N.F."/>
            <person name="Baker D."/>
            <person name="Gharbi K."/>
            <person name="Hall N."/>
            <person name="Watson M."/>
            <person name="Adriaenssens E.M."/>
            <person name="Foster-Nyarko E."/>
            <person name="Jarju S."/>
            <person name="Secka A."/>
            <person name="Antonio M."/>
            <person name="Oren A."/>
            <person name="Chaudhuri R.R."/>
            <person name="La Ragione R."/>
            <person name="Hildebrand F."/>
            <person name="Pallen M.J."/>
        </authorList>
    </citation>
    <scope>NUCLEOTIDE SEQUENCE</scope>
    <source>
        <strain evidence="11">ChiGjej5B5-7349</strain>
    </source>
</reference>
<comment type="function">
    <text evidence="8">Catalyzes the release of premature peptidyl moieties from peptidyl-tRNA molecules trapped in stalled 50S ribosomal subunits, and thus maintains levels of free tRNAs and 50S ribosomes.</text>
</comment>
<feature type="binding site" evidence="8">
    <location>
        <position position="76"/>
    </location>
    <ligand>
        <name>tRNA</name>
        <dbReference type="ChEBI" id="CHEBI:17843"/>
    </ligand>
</feature>
<accession>A0A921MED9</accession>
<dbReference type="PROSITE" id="PS01196">
    <property type="entry name" value="PEPT_TRNA_HYDROL_2"/>
    <property type="match status" value="1"/>
</dbReference>
<evidence type="ECO:0000256" key="7">
    <source>
        <dbReference type="ARBA" id="ARBA00050038"/>
    </source>
</evidence>
<dbReference type="Proteomes" id="UP000784435">
    <property type="component" value="Unassembled WGS sequence"/>
</dbReference>
<dbReference type="InterPro" id="IPR036416">
    <property type="entry name" value="Pept_tRNA_hydro_sf"/>
</dbReference>
<dbReference type="EMBL" id="DYUK01000185">
    <property type="protein sequence ID" value="HJG80465.1"/>
    <property type="molecule type" value="Genomic_DNA"/>
</dbReference>
<feature type="binding site" evidence="8">
    <location>
        <position position="122"/>
    </location>
    <ligand>
        <name>tRNA</name>
        <dbReference type="ChEBI" id="CHEBI:17843"/>
    </ligand>
</feature>
<dbReference type="HAMAP" id="MF_00083">
    <property type="entry name" value="Pept_tRNA_hydro_bact"/>
    <property type="match status" value="1"/>
</dbReference>
<dbReference type="AlphaFoldDB" id="A0A921MED9"/>
<dbReference type="FunFam" id="3.40.50.1470:FF:000001">
    <property type="entry name" value="Peptidyl-tRNA hydrolase"/>
    <property type="match status" value="1"/>
</dbReference>
<keyword evidence="8" id="KW-0963">Cytoplasm</keyword>
<feature type="active site" description="Proton acceptor" evidence="8">
    <location>
        <position position="23"/>
    </location>
</feature>
<dbReference type="SUPFAM" id="SSF53178">
    <property type="entry name" value="Peptidyl-tRNA hydrolase-like"/>
    <property type="match status" value="1"/>
</dbReference>
<comment type="similarity">
    <text evidence="5 8 10">Belongs to the PTH family.</text>
</comment>
<feature type="site" description="Stabilizes the basic form of H active site to accept a proton" evidence="8">
    <location>
        <position position="101"/>
    </location>
</feature>
<dbReference type="PANTHER" id="PTHR17224">
    <property type="entry name" value="PEPTIDYL-TRNA HYDROLASE"/>
    <property type="match status" value="1"/>
</dbReference>
<evidence type="ECO:0000313" key="11">
    <source>
        <dbReference type="EMBL" id="HJG80465.1"/>
    </source>
</evidence>
<comment type="subcellular location">
    <subcellularLocation>
        <location evidence="8">Cytoplasm</location>
    </subcellularLocation>
</comment>
<feature type="site" description="Discriminates between blocked and unblocked aminoacyl-tRNA" evidence="8">
    <location>
        <position position="13"/>
    </location>
</feature>
<keyword evidence="2 8" id="KW-0820">tRNA-binding</keyword>
<gene>
    <name evidence="8 11" type="primary">pth</name>
    <name evidence="11" type="ORF">K8V08_08640</name>
</gene>
<sequence>MAADTWLVVGLGNPGSRYEATRHNIGYLVVDELLGRTGGRLARTKARAQAATVRMPGSGGVPGARAVLVRPATYMNESGQPVGQLARFHSVGAETVIAIHDDVDLDYDTVRLKRGGGEGGHNGLRSMTSHLGTRDYLRVRAGVGRPPGRMDTADYVLGRFTAQERTTLPIFVSDLADAVEALIADGLEATQQRFHSPR</sequence>
<evidence type="ECO:0000256" key="6">
    <source>
        <dbReference type="ARBA" id="ARBA00048707"/>
    </source>
</evidence>
<comment type="catalytic activity">
    <reaction evidence="6 8 9">
        <text>an N-acyl-L-alpha-aminoacyl-tRNA + H2O = an N-acyl-L-amino acid + a tRNA + H(+)</text>
        <dbReference type="Rhea" id="RHEA:54448"/>
        <dbReference type="Rhea" id="RHEA-COMP:10123"/>
        <dbReference type="Rhea" id="RHEA-COMP:13883"/>
        <dbReference type="ChEBI" id="CHEBI:15377"/>
        <dbReference type="ChEBI" id="CHEBI:15378"/>
        <dbReference type="ChEBI" id="CHEBI:59874"/>
        <dbReference type="ChEBI" id="CHEBI:78442"/>
        <dbReference type="ChEBI" id="CHEBI:138191"/>
        <dbReference type="EC" id="3.1.1.29"/>
    </reaction>
</comment>